<name>I0WGM6_9FLAO</name>
<keyword evidence="2" id="KW-1185">Reference proteome</keyword>
<dbReference type="InterPro" id="IPR023393">
    <property type="entry name" value="START-like_dom_sf"/>
</dbReference>
<dbReference type="SUPFAM" id="SSF55136">
    <property type="entry name" value="Probable bacterial effector-binding domain"/>
    <property type="match status" value="1"/>
</dbReference>
<reference evidence="1 2" key="1">
    <citation type="journal article" date="2012" name="J. Bacteriol.">
        <title>Genome Sequence of the Halotolerant Bacterium Imtechella halotolerans K1T.</title>
        <authorList>
            <person name="Kumar S."/>
            <person name="Vikram S."/>
            <person name="Subramanian S."/>
            <person name="Raghava G.P."/>
            <person name="Pinnaka A.K."/>
        </authorList>
    </citation>
    <scope>NUCLEOTIDE SEQUENCE [LARGE SCALE GENOMIC DNA]</scope>
    <source>
        <strain evidence="1 2">K1</strain>
    </source>
</reference>
<dbReference type="SUPFAM" id="SSF55961">
    <property type="entry name" value="Bet v1-like"/>
    <property type="match status" value="1"/>
</dbReference>
<evidence type="ECO:0000313" key="2">
    <source>
        <dbReference type="Proteomes" id="UP000005938"/>
    </source>
</evidence>
<dbReference type="Gene3D" id="3.20.80.10">
    <property type="entry name" value="Regulatory factor, effector binding domain"/>
    <property type="match status" value="1"/>
</dbReference>
<dbReference type="InterPro" id="IPR011256">
    <property type="entry name" value="Reg_factor_effector_dom_sf"/>
</dbReference>
<sequence>MKILKYLLTLFLISGAIFFVFISNLESSYAIHKSIGISAPKEVVFEALQNTKDWNLWLPNLKKTSQYTDTNNVHWRANNRLITVGVHKQNTPSFIEHQIKIEGHSPINSSWELSQEHSQTTAKVTLHGQLSFWEKILSLWKGYPNKQLSSYLEASTNINNYLEQQMNVHSIKIKNIGNQPEQWIISTAITSLSIADSAAEKLVLLAKQDSLILQKSPFILSTKENYHIAYLTTSVVPDLPIDKEYQIRKLPNTTYVNATLKGGYTYLPKAIKEVENYAQKTGYKISETLPLKLQLVKGEKDTKNPANWFTEIWIPIEQKSIESLTAN</sequence>
<dbReference type="EMBL" id="AJJU01000004">
    <property type="protein sequence ID" value="EID75542.1"/>
    <property type="molecule type" value="Genomic_DNA"/>
</dbReference>
<dbReference type="eggNOG" id="COG4978">
    <property type="taxonomic scope" value="Bacteria"/>
</dbReference>
<dbReference type="Proteomes" id="UP000005938">
    <property type="component" value="Unassembled WGS sequence"/>
</dbReference>
<evidence type="ECO:0000313" key="1">
    <source>
        <dbReference type="EMBL" id="EID75542.1"/>
    </source>
</evidence>
<proteinExistence type="predicted"/>
<protein>
    <submittedName>
        <fullName evidence="1">Transcriptional activator</fullName>
    </submittedName>
</protein>
<dbReference type="Gene3D" id="3.30.530.20">
    <property type="match status" value="1"/>
</dbReference>
<dbReference type="AlphaFoldDB" id="I0WGM6"/>
<comment type="caution">
    <text evidence="1">The sequence shown here is derived from an EMBL/GenBank/DDBJ whole genome shotgun (WGS) entry which is preliminary data.</text>
</comment>
<dbReference type="STRING" id="946077.W5A_04988"/>
<dbReference type="RefSeq" id="WP_008238068.1">
    <property type="nucleotide sequence ID" value="NZ_AJJU01000004.1"/>
</dbReference>
<dbReference type="OrthoDB" id="9807923at2"/>
<accession>I0WGM6</accession>
<gene>
    <name evidence="1" type="ORF">W5A_04988</name>
</gene>
<organism evidence="1 2">
    <name type="scientific">Imtechella halotolerans K1</name>
    <dbReference type="NCBI Taxonomy" id="946077"/>
    <lineage>
        <taxon>Bacteria</taxon>
        <taxon>Pseudomonadati</taxon>
        <taxon>Bacteroidota</taxon>
        <taxon>Flavobacteriia</taxon>
        <taxon>Flavobacteriales</taxon>
        <taxon>Flavobacteriaceae</taxon>
        <taxon>Imtechella</taxon>
    </lineage>
</organism>